<dbReference type="EMBL" id="LS483361">
    <property type="protein sequence ID" value="SQF66311.1"/>
    <property type="molecule type" value="Genomic_DNA"/>
</dbReference>
<proteinExistence type="predicted"/>
<dbReference type="Proteomes" id="UP000249571">
    <property type="component" value="Chromosome 1"/>
</dbReference>
<reference evidence="1 2" key="1">
    <citation type="submission" date="2018-06" db="EMBL/GenBank/DDBJ databases">
        <authorList>
            <consortium name="Pathogen Informatics"/>
            <person name="Doyle S."/>
        </authorList>
    </citation>
    <scope>NUCLEOTIDE SEQUENCE [LARGE SCALE GENOMIC DNA]</scope>
    <source>
        <strain evidence="1 2">NCTC6179</strain>
    </source>
</reference>
<evidence type="ECO:0000313" key="2">
    <source>
        <dbReference type="Proteomes" id="UP000249571"/>
    </source>
</evidence>
<protein>
    <submittedName>
        <fullName evidence="1">Phage protein</fullName>
    </submittedName>
</protein>
<sequence>MGSEGLRLRIYINKHKKMIIAPDYNDRYGGVSNVTIQIRDGKLSKEINQRIEEAISFIIKEYEPMFDTPIIDDLFREKEQAIRKMVDYDTALTEMVEVEDENY</sequence>
<gene>
    <name evidence="1" type="ORF">NCTC6179_00471</name>
</gene>
<organism evidence="1 2">
    <name type="scientific">Streptococcus dysgalactiae subsp. equisimilis</name>
    <name type="common">Streptococcus equisimilis</name>
    <dbReference type="NCBI Taxonomy" id="119602"/>
    <lineage>
        <taxon>Bacteria</taxon>
        <taxon>Bacillati</taxon>
        <taxon>Bacillota</taxon>
        <taxon>Bacilli</taxon>
        <taxon>Lactobacillales</taxon>
        <taxon>Streptococcaceae</taxon>
        <taxon>Streptococcus</taxon>
    </lineage>
</organism>
<accession>A0A9X8XF21</accession>
<dbReference type="AlphaFoldDB" id="A0A9X8XF21"/>
<evidence type="ECO:0000313" key="1">
    <source>
        <dbReference type="EMBL" id="SQF66311.1"/>
    </source>
</evidence>
<name>A0A9X8XF21_STREQ</name>